<protein>
    <recommendedName>
        <fullName evidence="3">F-box domain-containing protein</fullName>
    </recommendedName>
</protein>
<evidence type="ECO:0008006" key="3">
    <source>
        <dbReference type="Google" id="ProtNLM"/>
    </source>
</evidence>
<organism evidence="1 2">
    <name type="scientific">Cercospora berteroae</name>
    <dbReference type="NCBI Taxonomy" id="357750"/>
    <lineage>
        <taxon>Eukaryota</taxon>
        <taxon>Fungi</taxon>
        <taxon>Dikarya</taxon>
        <taxon>Ascomycota</taxon>
        <taxon>Pezizomycotina</taxon>
        <taxon>Dothideomycetes</taxon>
        <taxon>Dothideomycetidae</taxon>
        <taxon>Mycosphaerellales</taxon>
        <taxon>Mycosphaerellaceae</taxon>
        <taxon>Cercospora</taxon>
    </lineage>
</organism>
<accession>A0A2S6CK41</accession>
<dbReference type="EMBL" id="PNEN01000313">
    <property type="protein sequence ID" value="PPJ60106.1"/>
    <property type="molecule type" value="Genomic_DNA"/>
</dbReference>
<keyword evidence="2" id="KW-1185">Reference proteome</keyword>
<name>A0A2S6CK41_9PEZI</name>
<evidence type="ECO:0000313" key="1">
    <source>
        <dbReference type="EMBL" id="PPJ60106.1"/>
    </source>
</evidence>
<dbReference type="AlphaFoldDB" id="A0A2S6CK41"/>
<comment type="caution">
    <text evidence="1">The sequence shown here is derived from an EMBL/GenBank/DDBJ whole genome shotgun (WGS) entry which is preliminary data.</text>
</comment>
<sequence length="369" mass="42049">MSNLSKEVTTGEIEPSRIQGIPLNVLLLLFEQLTGDTRTLCAIGLACRDFRRLSLPFLLRDVNISSHNNGRVPEHDNIMVREAYADYDGDYRPENLVPRQHAFLHLLKDRPKLAHYVRRFTWTLVWGEIEELVAKTSGNKEAGALGQKITQSIEAETRNIFSRMMNMRDLDLASLHHVAVASIVRDNPPKLFPAVTELRLLGWMHRGLATAIITALDPKQLIRFRFDCLQEEGSMPGGSPMHFEVAEDHAGPAVTRRETTKVDEKLFQCQQAGGIFTFPGPMWYTIRLLRSRPLARLAHLKIKLPVCEMSLDVRNLHTMFEEAKELILMARRTLISLQIIVGELEEAYYPRPSSGCGTCSYRRSQPWYT</sequence>
<evidence type="ECO:0000313" key="2">
    <source>
        <dbReference type="Proteomes" id="UP000237631"/>
    </source>
</evidence>
<reference evidence="2" key="1">
    <citation type="journal article" date="2017" name="bioRxiv">
        <title>Conservation of a gene cluster reveals novel cercosporin biosynthetic mechanisms and extends production to the genus Colletotrichum.</title>
        <authorList>
            <person name="de Jonge R."/>
            <person name="Ebert M.K."/>
            <person name="Huitt-Roehl C.R."/>
            <person name="Pal P."/>
            <person name="Suttle J.C."/>
            <person name="Spanner R.E."/>
            <person name="Neubauer J.D."/>
            <person name="Jurick W.M.II."/>
            <person name="Stott K.A."/>
            <person name="Secor G.A."/>
            <person name="Thomma B.P.H.J."/>
            <person name="Van de Peer Y."/>
            <person name="Townsend C.A."/>
            <person name="Bolton M.D."/>
        </authorList>
    </citation>
    <scope>NUCLEOTIDE SEQUENCE [LARGE SCALE GENOMIC DNA]</scope>
    <source>
        <strain evidence="2">CBS538.71</strain>
    </source>
</reference>
<dbReference type="Proteomes" id="UP000237631">
    <property type="component" value="Unassembled WGS sequence"/>
</dbReference>
<dbReference type="OrthoDB" id="4252443at2759"/>
<gene>
    <name evidence="1" type="ORF">CBER1_03149</name>
</gene>
<proteinExistence type="predicted"/>